<dbReference type="InterPro" id="IPR036873">
    <property type="entry name" value="Rhodanese-like_dom_sf"/>
</dbReference>
<dbReference type="SMART" id="SM00450">
    <property type="entry name" value="RHOD"/>
    <property type="match status" value="1"/>
</dbReference>
<feature type="domain" description="Rhodanese" evidence="1">
    <location>
        <begin position="53"/>
        <end position="153"/>
    </location>
</feature>
<evidence type="ECO:0000313" key="2">
    <source>
        <dbReference type="EMBL" id="GHF57979.1"/>
    </source>
</evidence>
<proteinExistence type="predicted"/>
<dbReference type="Proteomes" id="UP000626220">
    <property type="component" value="Unassembled WGS sequence"/>
</dbReference>
<evidence type="ECO:0000313" key="3">
    <source>
        <dbReference type="Proteomes" id="UP000626220"/>
    </source>
</evidence>
<comment type="caution">
    <text evidence="2">The sequence shown here is derived from an EMBL/GenBank/DDBJ whole genome shotgun (WGS) entry which is preliminary data.</text>
</comment>
<dbReference type="EMBL" id="BNCJ01000009">
    <property type="protein sequence ID" value="GHF57979.1"/>
    <property type="molecule type" value="Genomic_DNA"/>
</dbReference>
<dbReference type="PROSITE" id="PS50206">
    <property type="entry name" value="RHODANESE_3"/>
    <property type="match status" value="1"/>
</dbReference>
<dbReference type="AlphaFoldDB" id="A0A8J3M8B2"/>
<dbReference type="SUPFAM" id="SSF52821">
    <property type="entry name" value="Rhodanese/Cell cycle control phosphatase"/>
    <property type="match status" value="1"/>
</dbReference>
<organism evidence="2 3">
    <name type="scientific">Seohaeicola zhoushanensis</name>
    <dbReference type="NCBI Taxonomy" id="1569283"/>
    <lineage>
        <taxon>Bacteria</taxon>
        <taxon>Pseudomonadati</taxon>
        <taxon>Pseudomonadota</taxon>
        <taxon>Alphaproteobacteria</taxon>
        <taxon>Rhodobacterales</taxon>
        <taxon>Roseobacteraceae</taxon>
        <taxon>Seohaeicola</taxon>
    </lineage>
</organism>
<sequence>MTAASNKLVTPTRRRVLGLAVLAGAVGLIGWRRLHPTYSGERLSVAEAHAAALAGEVTLVDIRRPDEWRLTGIGEGAQPLDMRRADFETALAELLGGDRAAPVALICARGVRSARMATRMAKAGFTHVFDVPEGMLGSGAGAGWLGAGLPVMPYDGGQG</sequence>
<keyword evidence="3" id="KW-1185">Reference proteome</keyword>
<name>A0A8J3M8B2_9RHOB</name>
<dbReference type="InterPro" id="IPR001763">
    <property type="entry name" value="Rhodanese-like_dom"/>
</dbReference>
<dbReference type="RefSeq" id="WP_189681087.1">
    <property type="nucleotide sequence ID" value="NZ_BNCJ01000009.1"/>
</dbReference>
<protein>
    <recommendedName>
        <fullName evidence="1">Rhodanese domain-containing protein</fullName>
    </recommendedName>
</protein>
<gene>
    <name evidence="2" type="ORF">GCM10017056_31850</name>
</gene>
<reference evidence="2" key="2">
    <citation type="submission" date="2020-09" db="EMBL/GenBank/DDBJ databases">
        <authorList>
            <person name="Sun Q."/>
            <person name="Kim S."/>
        </authorList>
    </citation>
    <scope>NUCLEOTIDE SEQUENCE</scope>
    <source>
        <strain evidence="2">KCTC 42650</strain>
    </source>
</reference>
<accession>A0A8J3M8B2</accession>
<dbReference type="CDD" id="cd00158">
    <property type="entry name" value="RHOD"/>
    <property type="match status" value="1"/>
</dbReference>
<dbReference type="Pfam" id="PF00581">
    <property type="entry name" value="Rhodanese"/>
    <property type="match status" value="1"/>
</dbReference>
<reference evidence="2" key="1">
    <citation type="journal article" date="2014" name="Int. J. Syst. Evol. Microbiol.">
        <title>Complete genome sequence of Corynebacterium casei LMG S-19264T (=DSM 44701T), isolated from a smear-ripened cheese.</title>
        <authorList>
            <consortium name="US DOE Joint Genome Institute (JGI-PGF)"/>
            <person name="Walter F."/>
            <person name="Albersmeier A."/>
            <person name="Kalinowski J."/>
            <person name="Ruckert C."/>
        </authorList>
    </citation>
    <scope>NUCLEOTIDE SEQUENCE</scope>
    <source>
        <strain evidence="2">KCTC 42650</strain>
    </source>
</reference>
<dbReference type="Gene3D" id="3.40.250.10">
    <property type="entry name" value="Rhodanese-like domain"/>
    <property type="match status" value="1"/>
</dbReference>
<evidence type="ECO:0000259" key="1">
    <source>
        <dbReference type="PROSITE" id="PS50206"/>
    </source>
</evidence>